<name>X0TAE2_9ZZZZ</name>
<dbReference type="AlphaFoldDB" id="X0TAE2"/>
<protein>
    <submittedName>
        <fullName evidence="1">Uncharacterized protein</fullName>
    </submittedName>
</protein>
<evidence type="ECO:0000313" key="1">
    <source>
        <dbReference type="EMBL" id="GAF85167.1"/>
    </source>
</evidence>
<dbReference type="EMBL" id="BARS01004971">
    <property type="protein sequence ID" value="GAF85167.1"/>
    <property type="molecule type" value="Genomic_DNA"/>
</dbReference>
<comment type="caution">
    <text evidence="1">The sequence shown here is derived from an EMBL/GenBank/DDBJ whole genome shotgun (WGS) entry which is preliminary data.</text>
</comment>
<organism evidence="1">
    <name type="scientific">marine sediment metagenome</name>
    <dbReference type="NCBI Taxonomy" id="412755"/>
    <lineage>
        <taxon>unclassified sequences</taxon>
        <taxon>metagenomes</taxon>
        <taxon>ecological metagenomes</taxon>
    </lineage>
</organism>
<sequence length="292" mass="33280">DLKRASLDFDAFLAELQGKKYSGEFRSTTPEGHYRILFYQGLPLLSSARNNSPMREFHEIMDVPDATLNFYLLGDELTHALLSVLQGEKVWQGLAVNLFHLDKMQDTLMEESSTGHLCIHKENGDRHYCFFFQGIPLGFYDIEKHWSPVDIATMWEDAKHVDYYLSEKIESFLSTAVHMRSAEGFREVISLWNDLTEGIAKKLGKKPVGKSLQKNFGGLDVYALEGIGLHLAGENNQGAYDALEAFRKRAPGFLKEMEDIVGSHWLNGQLQDFYEKNGDIVERMSLIEVFSK</sequence>
<proteinExistence type="predicted"/>
<reference evidence="1" key="1">
    <citation type="journal article" date="2014" name="Front. Microbiol.">
        <title>High frequency of phylogenetically diverse reductive dehalogenase-homologous genes in deep subseafloor sedimentary metagenomes.</title>
        <authorList>
            <person name="Kawai M."/>
            <person name="Futagami T."/>
            <person name="Toyoda A."/>
            <person name="Takaki Y."/>
            <person name="Nishi S."/>
            <person name="Hori S."/>
            <person name="Arai W."/>
            <person name="Tsubouchi T."/>
            <person name="Morono Y."/>
            <person name="Uchiyama I."/>
            <person name="Ito T."/>
            <person name="Fujiyama A."/>
            <person name="Inagaki F."/>
            <person name="Takami H."/>
        </authorList>
    </citation>
    <scope>NUCLEOTIDE SEQUENCE</scope>
    <source>
        <strain evidence="1">Expedition CK06-06</strain>
    </source>
</reference>
<gene>
    <name evidence="1" type="ORF">S01H1_09727</name>
</gene>
<accession>X0TAE2</accession>
<feature type="non-terminal residue" evidence="1">
    <location>
        <position position="1"/>
    </location>
</feature>